<reference evidence="3" key="1">
    <citation type="submission" date="2017-02" db="UniProtKB">
        <authorList>
            <consortium name="WormBaseParasite"/>
        </authorList>
    </citation>
    <scope>IDENTIFICATION</scope>
</reference>
<feature type="transmembrane region" description="Helical" evidence="1">
    <location>
        <begin position="112"/>
        <end position="129"/>
    </location>
</feature>
<feature type="transmembrane region" description="Helical" evidence="1">
    <location>
        <begin position="43"/>
        <end position="67"/>
    </location>
</feature>
<organism evidence="2 3">
    <name type="scientific">Ascaris lumbricoides</name>
    <name type="common">Giant roundworm</name>
    <dbReference type="NCBI Taxonomy" id="6252"/>
    <lineage>
        <taxon>Eukaryota</taxon>
        <taxon>Metazoa</taxon>
        <taxon>Ecdysozoa</taxon>
        <taxon>Nematoda</taxon>
        <taxon>Chromadorea</taxon>
        <taxon>Rhabditida</taxon>
        <taxon>Spirurina</taxon>
        <taxon>Ascaridomorpha</taxon>
        <taxon>Ascaridoidea</taxon>
        <taxon>Ascarididae</taxon>
        <taxon>Ascaris</taxon>
    </lineage>
</organism>
<dbReference type="WBParaSite" id="ALUE_0000678301-mRNA-1">
    <property type="protein sequence ID" value="ALUE_0000678301-mRNA-1"/>
    <property type="gene ID" value="ALUE_0000678301"/>
</dbReference>
<keyword evidence="2" id="KW-1185">Reference proteome</keyword>
<evidence type="ECO:0000313" key="3">
    <source>
        <dbReference type="WBParaSite" id="ALUE_0000678301-mRNA-1"/>
    </source>
</evidence>
<accession>A0A0M3HV63</accession>
<name>A0A0M3HV63_ASCLU</name>
<sequence>MCGTRGWQQHDSRLSIVPAGLVITLSIAALQTCMSPPLKYLTVYPFTPLTIAKCFTMATTLLVELGMNTCEPPLLSSRLALTASICDFIALFVTIISLWFTVQKFFLKKLLMHAYLIISTIFTSVWAYMHSTDVISNLLIAHWGAATTDDEIETLLLQF</sequence>
<dbReference type="AlphaFoldDB" id="A0A0M3HV63"/>
<proteinExistence type="predicted"/>
<keyword evidence="1" id="KW-0812">Transmembrane</keyword>
<evidence type="ECO:0000256" key="1">
    <source>
        <dbReference type="SAM" id="Phobius"/>
    </source>
</evidence>
<feature type="transmembrane region" description="Helical" evidence="1">
    <location>
        <begin position="12"/>
        <end position="31"/>
    </location>
</feature>
<protein>
    <submittedName>
        <fullName evidence="3">Uncharacterized protein</fullName>
    </submittedName>
</protein>
<feature type="transmembrane region" description="Helical" evidence="1">
    <location>
        <begin position="79"/>
        <end position="100"/>
    </location>
</feature>
<dbReference type="Proteomes" id="UP000036681">
    <property type="component" value="Unplaced"/>
</dbReference>
<keyword evidence="1" id="KW-0472">Membrane</keyword>
<evidence type="ECO:0000313" key="2">
    <source>
        <dbReference type="Proteomes" id="UP000036681"/>
    </source>
</evidence>
<keyword evidence="1" id="KW-1133">Transmembrane helix</keyword>